<sequence length="64" mass="6746">MLLWGGLRGGLLKGHLEGCLGGRGGGGPGLVLLKWRVRRSRSGEASLGGRRRGKLVLRGVWLVG</sequence>
<dbReference type="EMBL" id="GIBP01010941">
    <property type="protein sequence ID" value="NDV39910.1"/>
    <property type="molecule type" value="Transcribed_RNA"/>
</dbReference>
<name>A0A6B2LSU9_9EUKA</name>
<proteinExistence type="predicted"/>
<organism evidence="1">
    <name type="scientific">Arcella intermedia</name>
    <dbReference type="NCBI Taxonomy" id="1963864"/>
    <lineage>
        <taxon>Eukaryota</taxon>
        <taxon>Amoebozoa</taxon>
        <taxon>Tubulinea</taxon>
        <taxon>Elardia</taxon>
        <taxon>Arcellinida</taxon>
        <taxon>Sphaerothecina</taxon>
        <taxon>Arcellidae</taxon>
        <taxon>Arcella</taxon>
    </lineage>
</organism>
<reference evidence="1" key="1">
    <citation type="journal article" date="2020" name="J. Eukaryot. Microbiol.">
        <title>De novo Sequencing, Assembly and Annotation of the Transcriptome for the Free-Living Testate Amoeba Arcella intermedia.</title>
        <authorList>
            <person name="Ribeiro G.M."/>
            <person name="Porfirio-Sousa A.L."/>
            <person name="Maurer-Alcala X.X."/>
            <person name="Katz L.A."/>
            <person name="Lahr D.J.G."/>
        </authorList>
    </citation>
    <scope>NUCLEOTIDE SEQUENCE</scope>
</reference>
<accession>A0A6B2LSU9</accession>
<evidence type="ECO:0000313" key="1">
    <source>
        <dbReference type="EMBL" id="NDV39910.1"/>
    </source>
</evidence>
<protein>
    <submittedName>
        <fullName evidence="1">Uncharacterized protein</fullName>
    </submittedName>
</protein>
<dbReference type="AlphaFoldDB" id="A0A6B2LSU9"/>